<proteinExistence type="predicted"/>
<keyword evidence="1" id="KW-1133">Transmembrane helix</keyword>
<dbReference type="EMBL" id="JAZGJU010000010">
    <property type="protein sequence ID" value="MEE6127110.1"/>
    <property type="molecule type" value="Genomic_DNA"/>
</dbReference>
<feature type="transmembrane region" description="Helical" evidence="1">
    <location>
        <begin position="30"/>
        <end position="45"/>
    </location>
</feature>
<evidence type="ECO:0000313" key="2">
    <source>
        <dbReference type="EMBL" id="MEE6127110.1"/>
    </source>
</evidence>
<reference evidence="2 3" key="1">
    <citation type="submission" date="2024-01" db="EMBL/GenBank/DDBJ databases">
        <title>Whole genome of Chryseobacterium arthrosphaerae NNCa 2741.</title>
        <authorList>
            <person name="Boriskina E.V."/>
            <person name="Gordinskaya N.A."/>
            <person name="Kropotov V.S."/>
            <person name="Alekseeva A.E."/>
            <person name="Makhova M.A."/>
            <person name="Kryazhev D.V."/>
            <person name="Shkurkina I.S."/>
        </authorList>
    </citation>
    <scope>NUCLEOTIDE SEQUENCE [LARGE SCALE GENOMIC DNA]</scope>
    <source>
        <strain evidence="2 3">NNCa 2741</strain>
    </source>
</reference>
<gene>
    <name evidence="2" type="ORF">V2E39_06890</name>
</gene>
<evidence type="ECO:0000256" key="1">
    <source>
        <dbReference type="SAM" id="Phobius"/>
    </source>
</evidence>
<name>A0ABU7QXH7_9FLAO</name>
<sequence>MAKKTGAILLAFLGIYMLYSGIQMKAQPPFITGIGFIIISLLHLNKK</sequence>
<dbReference type="RefSeq" id="WP_165602549.1">
    <property type="nucleotide sequence ID" value="NZ_CP073074.1"/>
</dbReference>
<keyword evidence="1" id="KW-0812">Transmembrane</keyword>
<dbReference type="Proteomes" id="UP001350005">
    <property type="component" value="Unassembled WGS sequence"/>
</dbReference>
<comment type="caution">
    <text evidence="2">The sequence shown here is derived from an EMBL/GenBank/DDBJ whole genome shotgun (WGS) entry which is preliminary data.</text>
</comment>
<accession>A0ABU7QXH7</accession>
<organism evidence="2 3">
    <name type="scientific">Chryseobacterium arthrosphaerae</name>
    <dbReference type="NCBI Taxonomy" id="651561"/>
    <lineage>
        <taxon>Bacteria</taxon>
        <taxon>Pseudomonadati</taxon>
        <taxon>Bacteroidota</taxon>
        <taxon>Flavobacteriia</taxon>
        <taxon>Flavobacteriales</taxon>
        <taxon>Weeksellaceae</taxon>
        <taxon>Chryseobacterium group</taxon>
        <taxon>Chryseobacterium</taxon>
    </lineage>
</organism>
<evidence type="ECO:0000313" key="3">
    <source>
        <dbReference type="Proteomes" id="UP001350005"/>
    </source>
</evidence>
<keyword evidence="1" id="KW-0472">Membrane</keyword>
<dbReference type="GeneID" id="78303896"/>
<protein>
    <submittedName>
        <fullName evidence="2">Uncharacterized protein</fullName>
    </submittedName>
</protein>
<keyword evidence="3" id="KW-1185">Reference proteome</keyword>